<evidence type="ECO:0000313" key="2">
    <source>
        <dbReference type="EMBL" id="MCH4821879.1"/>
    </source>
</evidence>
<keyword evidence="3" id="KW-1185">Reference proteome</keyword>
<accession>A0A9X1V2T0</accession>
<dbReference type="EMBL" id="JAKVTV010000001">
    <property type="protein sequence ID" value="MCH4821879.1"/>
    <property type="molecule type" value="Genomic_DNA"/>
</dbReference>
<dbReference type="RefSeq" id="WP_240712005.1">
    <property type="nucleotide sequence ID" value="NZ_JAKVTV010000001.1"/>
</dbReference>
<feature type="chain" id="PRO_5040860975" evidence="1">
    <location>
        <begin position="23"/>
        <end position="143"/>
    </location>
</feature>
<protein>
    <submittedName>
        <fullName evidence="2">Uncharacterized protein</fullName>
    </submittedName>
</protein>
<name>A0A9X1V2T0_9FLAO</name>
<feature type="signal peptide" evidence="1">
    <location>
        <begin position="1"/>
        <end position="22"/>
    </location>
</feature>
<evidence type="ECO:0000313" key="3">
    <source>
        <dbReference type="Proteomes" id="UP001139226"/>
    </source>
</evidence>
<proteinExistence type="predicted"/>
<dbReference type="AlphaFoldDB" id="A0A9X1V2T0"/>
<sequence>MKRFQTILVVVIFVIASNFSFAQEMKAEKYENPEWVSISYIKFKPMKKDPAMSIVENYFVKADQDAGIDAPTTYHLSYSDYDMMVIWDMKDGVETLNYKMTPEDVEWMKSMAKIAGGQDKAMAKLEEFMSYVEDWKNTMGRRE</sequence>
<comment type="caution">
    <text evidence="2">The sequence shown here is derived from an EMBL/GenBank/DDBJ whole genome shotgun (WGS) entry which is preliminary data.</text>
</comment>
<keyword evidence="1" id="KW-0732">Signal</keyword>
<evidence type="ECO:0000256" key="1">
    <source>
        <dbReference type="SAM" id="SignalP"/>
    </source>
</evidence>
<organism evidence="2 3">
    <name type="scientific">Christiangramia lutea</name>
    <dbReference type="NCBI Taxonomy" id="1607951"/>
    <lineage>
        <taxon>Bacteria</taxon>
        <taxon>Pseudomonadati</taxon>
        <taxon>Bacteroidota</taxon>
        <taxon>Flavobacteriia</taxon>
        <taxon>Flavobacteriales</taxon>
        <taxon>Flavobacteriaceae</taxon>
        <taxon>Christiangramia</taxon>
    </lineage>
</organism>
<dbReference type="Proteomes" id="UP001139226">
    <property type="component" value="Unassembled WGS sequence"/>
</dbReference>
<gene>
    <name evidence="2" type="ORF">ML462_01735</name>
</gene>
<reference evidence="2" key="1">
    <citation type="submission" date="2022-03" db="EMBL/GenBank/DDBJ databases">
        <title>Gramella crocea sp. nov., isolated from activated sludge of a seafood processing plant.</title>
        <authorList>
            <person name="Zhang X."/>
        </authorList>
    </citation>
    <scope>NUCLEOTIDE SEQUENCE</scope>
    <source>
        <strain evidence="2">YJ019</strain>
    </source>
</reference>